<dbReference type="CDD" id="cd00248">
    <property type="entry name" value="Mth938-like"/>
    <property type="match status" value="1"/>
</dbReference>
<proteinExistence type="predicted"/>
<evidence type="ECO:0008006" key="3">
    <source>
        <dbReference type="Google" id="ProtNLM"/>
    </source>
</evidence>
<dbReference type="Pfam" id="PF04430">
    <property type="entry name" value="DUF498"/>
    <property type="match status" value="1"/>
</dbReference>
<evidence type="ECO:0000313" key="2">
    <source>
        <dbReference type="Proteomes" id="UP000284605"/>
    </source>
</evidence>
<dbReference type="Gene3D" id="3.40.1230.10">
    <property type="entry name" value="MTH938-like"/>
    <property type="match status" value="1"/>
</dbReference>
<dbReference type="PANTHER" id="PTHR21192:SF2">
    <property type="entry name" value="NADH DEHYDROGENASE [UBIQUINONE] 1 ALPHA SUBCOMPLEX ASSEMBLY FACTOR 3"/>
    <property type="match status" value="1"/>
</dbReference>
<evidence type="ECO:0000313" key="1">
    <source>
        <dbReference type="EMBL" id="RJF87302.1"/>
    </source>
</evidence>
<dbReference type="EMBL" id="QYUK01000011">
    <property type="protein sequence ID" value="RJF87302.1"/>
    <property type="molecule type" value="Genomic_DNA"/>
</dbReference>
<sequence>MAPLREIEQASRRIERYGAGTFRIEGTVHQGAVLLTQRGVTGWNTVDLARATADDVAAIIAARDDFEFVLIGSGAKMTLMAKAAREALKAAGIRFDVMDTGAACRTFNVLVAEGRRVAAALIPVP</sequence>
<keyword evidence="2" id="KW-1185">Reference proteome</keyword>
<reference evidence="1 2" key="1">
    <citation type="submission" date="2018-09" db="EMBL/GenBank/DDBJ databases">
        <authorList>
            <person name="Zhu H."/>
        </authorList>
    </citation>
    <scope>NUCLEOTIDE SEQUENCE [LARGE SCALE GENOMIC DNA]</scope>
    <source>
        <strain evidence="1 2">K1W22B-8</strain>
    </source>
</reference>
<name>A0A418WBA0_9PROT</name>
<dbReference type="InterPro" id="IPR036748">
    <property type="entry name" value="MTH938-like_sf"/>
</dbReference>
<dbReference type="Proteomes" id="UP000284605">
    <property type="component" value="Unassembled WGS sequence"/>
</dbReference>
<dbReference type="PANTHER" id="PTHR21192">
    <property type="entry name" value="NUCLEAR PROTEIN E3-3"/>
    <property type="match status" value="1"/>
</dbReference>
<organism evidence="1 2">
    <name type="scientific">Oleomonas cavernae</name>
    <dbReference type="NCBI Taxonomy" id="2320859"/>
    <lineage>
        <taxon>Bacteria</taxon>
        <taxon>Pseudomonadati</taxon>
        <taxon>Pseudomonadota</taxon>
        <taxon>Alphaproteobacteria</taxon>
        <taxon>Acetobacterales</taxon>
        <taxon>Acetobacteraceae</taxon>
        <taxon>Oleomonas</taxon>
    </lineage>
</organism>
<dbReference type="SUPFAM" id="SSF64076">
    <property type="entry name" value="MTH938-like"/>
    <property type="match status" value="1"/>
</dbReference>
<gene>
    <name evidence="1" type="ORF">D3874_09905</name>
</gene>
<dbReference type="OrthoDB" id="7351393at2"/>
<protein>
    <recommendedName>
        <fullName evidence="3">Mth938-like domain-containing protein</fullName>
    </recommendedName>
</protein>
<dbReference type="AlphaFoldDB" id="A0A418WBA0"/>
<accession>A0A418WBA0</accession>
<dbReference type="RefSeq" id="WP_119777944.1">
    <property type="nucleotide sequence ID" value="NZ_QYUK01000011.1"/>
</dbReference>
<dbReference type="InterPro" id="IPR007523">
    <property type="entry name" value="NDUFAF3/AAMDC"/>
</dbReference>
<comment type="caution">
    <text evidence="1">The sequence shown here is derived from an EMBL/GenBank/DDBJ whole genome shotgun (WGS) entry which is preliminary data.</text>
</comment>